<accession>A0ABV2THV6</accession>
<name>A0ABV2THV6_9RHOO</name>
<reference evidence="1 2" key="1">
    <citation type="submission" date="2024-07" db="EMBL/GenBank/DDBJ databases">
        <title>Uliginosibacterium flavum JJ3220;KACC:17644.</title>
        <authorList>
            <person name="Kim M.K."/>
        </authorList>
    </citation>
    <scope>NUCLEOTIDE SEQUENCE [LARGE SCALE GENOMIC DNA]</scope>
    <source>
        <strain evidence="1 2">KACC:17644</strain>
    </source>
</reference>
<keyword evidence="2" id="KW-1185">Reference proteome</keyword>
<proteinExistence type="predicted"/>
<dbReference type="RefSeq" id="WP_354599237.1">
    <property type="nucleotide sequence ID" value="NZ_JBEWZI010000001.1"/>
</dbReference>
<organism evidence="1 2">
    <name type="scientific">Uliginosibacterium flavum</name>
    <dbReference type="NCBI Taxonomy" id="1396831"/>
    <lineage>
        <taxon>Bacteria</taxon>
        <taxon>Pseudomonadati</taxon>
        <taxon>Pseudomonadota</taxon>
        <taxon>Betaproteobacteria</taxon>
        <taxon>Rhodocyclales</taxon>
        <taxon>Zoogloeaceae</taxon>
        <taxon>Uliginosibacterium</taxon>
    </lineage>
</organism>
<dbReference type="EMBL" id="JBEWZI010000001">
    <property type="protein sequence ID" value="MET7012778.1"/>
    <property type="molecule type" value="Genomic_DNA"/>
</dbReference>
<protein>
    <submittedName>
        <fullName evidence="1">Uncharacterized protein</fullName>
    </submittedName>
</protein>
<evidence type="ECO:0000313" key="1">
    <source>
        <dbReference type="EMBL" id="MET7012778.1"/>
    </source>
</evidence>
<dbReference type="Proteomes" id="UP001549691">
    <property type="component" value="Unassembled WGS sequence"/>
</dbReference>
<comment type="caution">
    <text evidence="1">The sequence shown here is derived from an EMBL/GenBank/DDBJ whole genome shotgun (WGS) entry which is preliminary data.</text>
</comment>
<sequence>MIFISDFLKRKAIDTVAKRLGTQFVQHLPIHRIKDEKRLTLEFETALGHIQGFQRKEKLGTFGKARLINTFQWALIENGYDKDVAHKISRDIAVRLTPSATRKKTPA</sequence>
<gene>
    <name evidence="1" type="ORF">ABXR19_01160</name>
</gene>
<evidence type="ECO:0000313" key="2">
    <source>
        <dbReference type="Proteomes" id="UP001549691"/>
    </source>
</evidence>